<dbReference type="PROSITE" id="PS00893">
    <property type="entry name" value="NUDIX_BOX"/>
    <property type="match status" value="1"/>
</dbReference>
<evidence type="ECO:0000256" key="11">
    <source>
        <dbReference type="ARBA" id="ARBA00033056"/>
    </source>
</evidence>
<dbReference type="GO" id="GO:0019693">
    <property type="term" value="P:ribose phosphate metabolic process"/>
    <property type="evidence" value="ECO:0007669"/>
    <property type="project" value="TreeGrafter"/>
</dbReference>
<evidence type="ECO:0000256" key="4">
    <source>
        <dbReference type="ARBA" id="ARBA00013297"/>
    </source>
</evidence>
<dbReference type="InterPro" id="IPR020084">
    <property type="entry name" value="NUDIX_hydrolase_CS"/>
</dbReference>
<evidence type="ECO:0000256" key="8">
    <source>
        <dbReference type="ARBA" id="ARBA00025164"/>
    </source>
</evidence>
<dbReference type="GO" id="GO:0047631">
    <property type="term" value="F:ADP-ribose diphosphatase activity"/>
    <property type="evidence" value="ECO:0007669"/>
    <property type="project" value="UniProtKB-EC"/>
</dbReference>
<dbReference type="Pfam" id="PF00293">
    <property type="entry name" value="NUDIX"/>
    <property type="match status" value="1"/>
</dbReference>
<feature type="short sequence motif" description="Nudix box" evidence="14">
    <location>
        <begin position="83"/>
        <end position="105"/>
    </location>
</feature>
<proteinExistence type="inferred from homology"/>
<comment type="cofactor">
    <cofactor evidence="1 13">
        <name>Mg(2+)</name>
        <dbReference type="ChEBI" id="CHEBI:18420"/>
    </cofactor>
</comment>
<evidence type="ECO:0000256" key="2">
    <source>
        <dbReference type="ARBA" id="ARBA00007482"/>
    </source>
</evidence>
<dbReference type="STRING" id="1921010.MMIC_P2010"/>
<protein>
    <recommendedName>
        <fullName evidence="4">ADP-ribose pyrophosphatase</fullName>
        <ecNumber evidence="3">3.6.1.13</ecNumber>
    </recommendedName>
    <alternativeName>
        <fullName evidence="9">ADP-ribose diphosphatase</fullName>
    </alternativeName>
    <alternativeName>
        <fullName evidence="11">ADP-ribose phosphohydrolase</fullName>
    </alternativeName>
    <alternativeName>
        <fullName evidence="10">Adenosine diphosphoribose pyrophosphatase</fullName>
    </alternativeName>
</protein>
<dbReference type="InterPro" id="IPR015797">
    <property type="entry name" value="NUDIX_hydrolase-like_dom_sf"/>
</dbReference>
<reference evidence="16 17" key="1">
    <citation type="journal article" date="2017" name="Arch. Microbiol.">
        <title>Mariprofundus micogutta sp. nov., a novel iron-oxidizing zetaproteobacterium isolated from a deep-sea hydrothermal field at the Bayonnaise knoll of the Izu-Ogasawara arc, and a description of Mariprofundales ord. nov. and Zetaproteobacteria classis nov.</title>
        <authorList>
            <person name="Makita H."/>
            <person name="Tanaka E."/>
            <person name="Mitsunobu S."/>
            <person name="Miyazaki M."/>
            <person name="Nunoura T."/>
            <person name="Uematsu K."/>
            <person name="Takaki Y."/>
            <person name="Nishi S."/>
            <person name="Shimamura S."/>
            <person name="Takai K."/>
        </authorList>
    </citation>
    <scope>NUCLEOTIDE SEQUENCE [LARGE SCALE GENOMIC DNA]</scope>
    <source>
        <strain evidence="16 17">ET2</strain>
    </source>
</reference>
<feature type="binding site" evidence="13">
    <location>
        <position position="151"/>
    </location>
    <ligand>
        <name>Mg(2+)</name>
        <dbReference type="ChEBI" id="CHEBI:18420"/>
        <label>2</label>
    </ligand>
</feature>
<evidence type="ECO:0000259" key="15">
    <source>
        <dbReference type="PROSITE" id="PS51462"/>
    </source>
</evidence>
<comment type="catalytic activity">
    <reaction evidence="12">
        <text>ADP-D-ribose + H2O = D-ribose 5-phosphate + AMP + 2 H(+)</text>
        <dbReference type="Rhea" id="RHEA:10412"/>
        <dbReference type="ChEBI" id="CHEBI:15377"/>
        <dbReference type="ChEBI" id="CHEBI:15378"/>
        <dbReference type="ChEBI" id="CHEBI:57967"/>
        <dbReference type="ChEBI" id="CHEBI:78346"/>
        <dbReference type="ChEBI" id="CHEBI:456215"/>
        <dbReference type="EC" id="3.6.1.13"/>
    </reaction>
</comment>
<dbReference type="NCBIfam" id="TIGR00052">
    <property type="entry name" value="nudix-type nucleoside diphosphatase, YffH/AdpP family"/>
    <property type="match status" value="1"/>
</dbReference>
<feature type="binding site" evidence="13">
    <location>
        <position position="102"/>
    </location>
    <ligand>
        <name>Mg(2+)</name>
        <dbReference type="ChEBI" id="CHEBI:18420"/>
        <label>1</label>
    </ligand>
</feature>
<keyword evidence="17" id="KW-1185">Reference proteome</keyword>
<dbReference type="OrthoDB" id="5292471at2"/>
<feature type="domain" description="Nudix hydrolase" evidence="15">
    <location>
        <begin position="41"/>
        <end position="180"/>
    </location>
</feature>
<dbReference type="GO" id="GO:0046872">
    <property type="term" value="F:metal ion binding"/>
    <property type="evidence" value="ECO:0007669"/>
    <property type="project" value="UniProtKB-KW"/>
</dbReference>
<dbReference type="CDD" id="cd24155">
    <property type="entry name" value="NUDIX_ADPRase"/>
    <property type="match status" value="1"/>
</dbReference>
<feature type="binding site" evidence="13">
    <location>
        <position position="82"/>
    </location>
    <ligand>
        <name>Mg(2+)</name>
        <dbReference type="ChEBI" id="CHEBI:18420"/>
        <label>1</label>
    </ligand>
</feature>
<sequence length="196" mass="22121">MEFRVKKKERVYQGFFAMDQYQVEHERFDGGSLTIKRENMERGDAAAILLYDPKEDEVLLLEQFRIGPAVRDDNPWLTEIVAGIIDEGETAEETVNRESREESGFIPYETSFLGRYYTTPGACSERIDLFLGLVDKNNPVSEGGGCDHEQEDIRSFWVKRAEALAMLAEGKIASGAPMLALLLTFGWKGVVSEENV</sequence>
<gene>
    <name evidence="16" type="ORF">MMIC_P2010</name>
</gene>
<evidence type="ECO:0000256" key="3">
    <source>
        <dbReference type="ARBA" id="ARBA00012453"/>
    </source>
</evidence>
<evidence type="ECO:0000256" key="6">
    <source>
        <dbReference type="ARBA" id="ARBA00022801"/>
    </source>
</evidence>
<dbReference type="SUPFAM" id="SSF55811">
    <property type="entry name" value="Nudix"/>
    <property type="match status" value="1"/>
</dbReference>
<dbReference type="PANTHER" id="PTHR11839">
    <property type="entry name" value="UDP/ADP-SUGAR PYROPHOSPHATASE"/>
    <property type="match status" value="1"/>
</dbReference>
<evidence type="ECO:0000256" key="1">
    <source>
        <dbReference type="ARBA" id="ARBA00001946"/>
    </source>
</evidence>
<comment type="similarity">
    <text evidence="2">Belongs to the Nudix hydrolase family. NudF subfamily.</text>
</comment>
<dbReference type="GO" id="GO:0005829">
    <property type="term" value="C:cytosol"/>
    <property type="evidence" value="ECO:0007669"/>
    <property type="project" value="TreeGrafter"/>
</dbReference>
<evidence type="ECO:0000313" key="17">
    <source>
        <dbReference type="Proteomes" id="UP000231632"/>
    </source>
</evidence>
<evidence type="ECO:0000256" key="13">
    <source>
        <dbReference type="PIRSR" id="PIRSR604385-2"/>
    </source>
</evidence>
<evidence type="ECO:0000256" key="7">
    <source>
        <dbReference type="ARBA" id="ARBA00022842"/>
    </source>
</evidence>
<keyword evidence="7 13" id="KW-0460">Magnesium</keyword>
<comment type="caution">
    <text evidence="16">The sequence shown here is derived from an EMBL/GenBank/DDBJ whole genome shotgun (WGS) entry which is preliminary data.</text>
</comment>
<evidence type="ECO:0000256" key="14">
    <source>
        <dbReference type="PIRSR" id="PIRSR604385-3"/>
    </source>
</evidence>
<organism evidence="16 17">
    <name type="scientific">Mariprofundus micogutta</name>
    <dbReference type="NCBI Taxonomy" id="1921010"/>
    <lineage>
        <taxon>Bacteria</taxon>
        <taxon>Pseudomonadati</taxon>
        <taxon>Pseudomonadota</taxon>
        <taxon>Candidatius Mariprofundia</taxon>
        <taxon>Mariprofundales</taxon>
        <taxon>Mariprofundaceae</taxon>
        <taxon>Mariprofundus</taxon>
    </lineage>
</organism>
<dbReference type="InterPro" id="IPR000086">
    <property type="entry name" value="NUDIX_hydrolase_dom"/>
</dbReference>
<dbReference type="InterPro" id="IPR004385">
    <property type="entry name" value="NDP_pyrophosphatase"/>
</dbReference>
<dbReference type="EC" id="3.6.1.13" evidence="3"/>
<dbReference type="GO" id="GO:0006753">
    <property type="term" value="P:nucleoside phosphate metabolic process"/>
    <property type="evidence" value="ECO:0007669"/>
    <property type="project" value="TreeGrafter"/>
</dbReference>
<dbReference type="Proteomes" id="UP000231632">
    <property type="component" value="Unassembled WGS sequence"/>
</dbReference>
<comment type="function">
    <text evidence="8">Acts on ADP-mannose and ADP-glucose as well as ADP-ribose. Prevents glycogen biosynthesis. The reaction catalyzed by this enzyme is a limiting step of the gluconeogenic process.</text>
</comment>
<dbReference type="Gene3D" id="3.90.79.10">
    <property type="entry name" value="Nucleoside Triphosphate Pyrophosphohydrolase"/>
    <property type="match status" value="1"/>
</dbReference>
<keyword evidence="6 16" id="KW-0378">Hydrolase</keyword>
<dbReference type="EMBL" id="BDFD01000019">
    <property type="protein sequence ID" value="GAV21031.1"/>
    <property type="molecule type" value="Genomic_DNA"/>
</dbReference>
<dbReference type="RefSeq" id="WP_072660332.1">
    <property type="nucleotide sequence ID" value="NZ_BDFD01000019.1"/>
</dbReference>
<evidence type="ECO:0000313" key="16">
    <source>
        <dbReference type="EMBL" id="GAV21031.1"/>
    </source>
</evidence>
<evidence type="ECO:0000256" key="5">
    <source>
        <dbReference type="ARBA" id="ARBA00022723"/>
    </source>
</evidence>
<dbReference type="GO" id="GO:0019144">
    <property type="term" value="F:ADP-sugar diphosphatase activity"/>
    <property type="evidence" value="ECO:0007669"/>
    <property type="project" value="TreeGrafter"/>
</dbReference>
<feature type="binding site" evidence="13">
    <location>
        <position position="98"/>
    </location>
    <ligand>
        <name>Mg(2+)</name>
        <dbReference type="ChEBI" id="CHEBI:18420"/>
        <label>1</label>
    </ligand>
</feature>
<evidence type="ECO:0000256" key="9">
    <source>
        <dbReference type="ARBA" id="ARBA00030162"/>
    </source>
</evidence>
<evidence type="ECO:0000256" key="10">
    <source>
        <dbReference type="ARBA" id="ARBA00030308"/>
    </source>
</evidence>
<keyword evidence="5 13" id="KW-0479">Metal-binding</keyword>
<dbReference type="PANTHER" id="PTHR11839:SF5">
    <property type="entry name" value="ADP-RIBOSE PYROPHOSPHATASE"/>
    <property type="match status" value="1"/>
</dbReference>
<dbReference type="AlphaFoldDB" id="A0A1L8CQ37"/>
<evidence type="ECO:0000256" key="12">
    <source>
        <dbReference type="ARBA" id="ARBA00049546"/>
    </source>
</evidence>
<dbReference type="PROSITE" id="PS51462">
    <property type="entry name" value="NUDIX"/>
    <property type="match status" value="1"/>
</dbReference>
<name>A0A1L8CQ37_9PROT</name>
<accession>A0A1L8CQ37</accession>